<proteinExistence type="predicted"/>
<dbReference type="AlphaFoldDB" id="A0A143PNU1"/>
<feature type="domain" description="Glycosyl transferase family 1" evidence="1">
    <location>
        <begin position="194"/>
        <end position="347"/>
    </location>
</feature>
<evidence type="ECO:0000259" key="1">
    <source>
        <dbReference type="Pfam" id="PF00534"/>
    </source>
</evidence>
<dbReference type="PANTHER" id="PTHR12526">
    <property type="entry name" value="GLYCOSYLTRANSFERASE"/>
    <property type="match status" value="1"/>
</dbReference>
<dbReference type="PATRIC" id="fig|1813736.3.peg.3510"/>
<evidence type="ECO:0000313" key="3">
    <source>
        <dbReference type="Proteomes" id="UP000076079"/>
    </source>
</evidence>
<reference evidence="2 3" key="1">
    <citation type="journal article" date="2016" name="Genome Announc.">
        <title>First Complete Genome Sequence of a Subdivision 6 Acidobacterium Strain.</title>
        <authorList>
            <person name="Huang S."/>
            <person name="Vieira S."/>
            <person name="Bunk B."/>
            <person name="Riedel T."/>
            <person name="Sproer C."/>
            <person name="Overmann J."/>
        </authorList>
    </citation>
    <scope>NUCLEOTIDE SEQUENCE [LARGE SCALE GENOMIC DNA]</scope>
    <source>
        <strain evidence="3">DSM 100886 HEG_-6_39</strain>
    </source>
</reference>
<dbReference type="KEGG" id="abac:LuPra_03304"/>
<reference evidence="3" key="2">
    <citation type="submission" date="2016-04" db="EMBL/GenBank/DDBJ databases">
        <title>First Complete Genome Sequence of a Subdivision 6 Acidobacterium.</title>
        <authorList>
            <person name="Huang S."/>
            <person name="Vieira S."/>
            <person name="Bunk B."/>
            <person name="Riedel T."/>
            <person name="Sproeer C."/>
            <person name="Overmann J."/>
        </authorList>
    </citation>
    <scope>NUCLEOTIDE SEQUENCE [LARGE SCALE GENOMIC DNA]</scope>
    <source>
        <strain evidence="3">DSM 100886 HEG_-6_39</strain>
    </source>
</reference>
<dbReference type="GO" id="GO:0102710">
    <property type="term" value="F:D-inositol-3-phosphate glycosyltransferase activity"/>
    <property type="evidence" value="ECO:0007669"/>
    <property type="project" value="UniProtKB-EC"/>
</dbReference>
<keyword evidence="2" id="KW-0808">Transferase</keyword>
<protein>
    <submittedName>
        <fullName evidence="2">D-inositol 3-phosphate glycosyltransferase</fullName>
        <ecNumber evidence="2">2.4.1.250</ecNumber>
    </submittedName>
</protein>
<dbReference type="Gene3D" id="3.40.50.2000">
    <property type="entry name" value="Glycogen Phosphorylase B"/>
    <property type="match status" value="2"/>
</dbReference>
<dbReference type="EMBL" id="CP015136">
    <property type="protein sequence ID" value="AMY10076.1"/>
    <property type="molecule type" value="Genomic_DNA"/>
</dbReference>
<dbReference type="CDD" id="cd03801">
    <property type="entry name" value="GT4_PimA-like"/>
    <property type="match status" value="1"/>
</dbReference>
<dbReference type="Pfam" id="PF00534">
    <property type="entry name" value="Glycos_transf_1"/>
    <property type="match status" value="1"/>
</dbReference>
<dbReference type="SUPFAM" id="SSF53756">
    <property type="entry name" value="UDP-Glycosyltransferase/glycogen phosphorylase"/>
    <property type="match status" value="1"/>
</dbReference>
<dbReference type="Proteomes" id="UP000076079">
    <property type="component" value="Chromosome"/>
</dbReference>
<dbReference type="InterPro" id="IPR001296">
    <property type="entry name" value="Glyco_trans_1"/>
</dbReference>
<organism evidence="2 3">
    <name type="scientific">Luteitalea pratensis</name>
    <dbReference type="NCBI Taxonomy" id="1855912"/>
    <lineage>
        <taxon>Bacteria</taxon>
        <taxon>Pseudomonadati</taxon>
        <taxon>Acidobacteriota</taxon>
        <taxon>Vicinamibacteria</taxon>
        <taxon>Vicinamibacterales</taxon>
        <taxon>Vicinamibacteraceae</taxon>
        <taxon>Luteitalea</taxon>
    </lineage>
</organism>
<accession>A0A143PNU1</accession>
<gene>
    <name evidence="2" type="primary">mshA_2</name>
    <name evidence="2" type="ORF">LuPra_03304</name>
</gene>
<keyword evidence="2" id="KW-0328">Glycosyltransferase</keyword>
<dbReference type="EC" id="2.4.1.250" evidence="2"/>
<name>A0A143PNU1_LUTPR</name>
<dbReference type="PANTHER" id="PTHR12526:SF636">
    <property type="entry name" value="BLL3647 PROTEIN"/>
    <property type="match status" value="1"/>
</dbReference>
<evidence type="ECO:0000313" key="2">
    <source>
        <dbReference type="EMBL" id="AMY10076.1"/>
    </source>
</evidence>
<sequence length="385" mass="40679">MTRATVGTRTILYVANGAGLGGGGRVLAQAMSGLEPPFVPRLAVPGPGTFSEWAMAHGIPWFVAPSGGSRAVRGRAGTYRNAVELATAAWHVAAIHAEAVTCYPPVGLIGGLLRVPRICHVQFPPAPGELEWALRYGAEAVVTVYEHQAREIRGHVPAHIPVIPIPNGIDVEHYAAPDPSPEATAALREGASHTAVLVGHVSEVKGYPTYLRAAKLVLERFPQALFLCAGGETVGVGYTDRMRHLAAELGVSPRVRFLGPLPDVRVALRAADLFVLPSEQEGLPLAALEAMSCGRAVISTPVNGVPEAVQAGVTGLLVPPRDAEALAAAIVTLFTDASRRAEMGRQGVRRVRERFGVQRVQQRLNSLYRELTDAKAATAGGKTPC</sequence>
<dbReference type="STRING" id="1855912.LuPra_03304"/>
<keyword evidence="3" id="KW-1185">Reference proteome</keyword>